<comment type="cofactor">
    <cofactor evidence="1">
        <name>FMN</name>
        <dbReference type="ChEBI" id="CHEBI:58210"/>
    </cofactor>
</comment>
<dbReference type="InterPro" id="IPR051793">
    <property type="entry name" value="NADH:flavin_oxidoreductase"/>
</dbReference>
<dbReference type="GO" id="GO:0033543">
    <property type="term" value="P:fatty acid beta-oxidation, unsaturated, even number, reductase/isomerase pathway"/>
    <property type="evidence" value="ECO:0007669"/>
    <property type="project" value="TreeGrafter"/>
</dbReference>
<dbReference type="Proteomes" id="UP000295371">
    <property type="component" value="Unassembled WGS sequence"/>
</dbReference>
<dbReference type="PANTHER" id="PTHR42917">
    <property type="entry name" value="2,4-DIENOYL-COA REDUCTASE"/>
    <property type="match status" value="1"/>
</dbReference>
<evidence type="ECO:0000256" key="1">
    <source>
        <dbReference type="ARBA" id="ARBA00001917"/>
    </source>
</evidence>
<dbReference type="InterPro" id="IPR013785">
    <property type="entry name" value="Aldolase_TIM"/>
</dbReference>
<reference evidence="12 13" key="1">
    <citation type="submission" date="2019-03" db="EMBL/GenBank/DDBJ databases">
        <title>Genomic Encyclopedia of Archaeal and Bacterial Type Strains, Phase II (KMG-II): from individual species to whole genera.</title>
        <authorList>
            <person name="Goeker M."/>
        </authorList>
    </citation>
    <scope>NUCLEOTIDE SEQUENCE [LARGE SCALE GENOMIC DNA]</scope>
    <source>
        <strain evidence="12 13">DSM 24323</strain>
    </source>
</reference>
<protein>
    <submittedName>
        <fullName evidence="12">2,4-dienoyl-CoA reductase-like NADH-dependent reductase (Old Yellow Enzyme family)</fullName>
    </submittedName>
</protein>
<keyword evidence="8" id="KW-0408">Iron</keyword>
<accession>A0A4R7IYM7</accession>
<evidence type="ECO:0000313" key="12">
    <source>
        <dbReference type="EMBL" id="TDT29804.1"/>
    </source>
</evidence>
<keyword evidence="13" id="KW-1185">Reference proteome</keyword>
<dbReference type="PRINTS" id="PR00411">
    <property type="entry name" value="PNDRDTASEI"/>
</dbReference>
<keyword evidence="7" id="KW-0560">Oxidoreductase</keyword>
<dbReference type="GO" id="GO:0046872">
    <property type="term" value="F:metal ion binding"/>
    <property type="evidence" value="ECO:0007669"/>
    <property type="project" value="UniProtKB-KW"/>
</dbReference>
<dbReference type="EMBL" id="SOAW01000003">
    <property type="protein sequence ID" value="TDT29804.1"/>
    <property type="molecule type" value="Genomic_DNA"/>
</dbReference>
<dbReference type="InterPro" id="IPR036188">
    <property type="entry name" value="FAD/NAD-bd_sf"/>
</dbReference>
<evidence type="ECO:0000256" key="7">
    <source>
        <dbReference type="ARBA" id="ARBA00023002"/>
    </source>
</evidence>
<comment type="similarity">
    <text evidence="3">In the N-terminal section; belongs to the NADH:flavin oxidoreductase/NADH oxidase family.</text>
</comment>
<dbReference type="GO" id="GO:0008670">
    <property type="term" value="F:2,4-dienoyl-CoA reductase (NADPH) activity"/>
    <property type="evidence" value="ECO:0007669"/>
    <property type="project" value="TreeGrafter"/>
</dbReference>
<evidence type="ECO:0000256" key="5">
    <source>
        <dbReference type="ARBA" id="ARBA00022643"/>
    </source>
</evidence>
<evidence type="ECO:0000256" key="6">
    <source>
        <dbReference type="ARBA" id="ARBA00022723"/>
    </source>
</evidence>
<evidence type="ECO:0000259" key="10">
    <source>
        <dbReference type="Pfam" id="PF00724"/>
    </source>
</evidence>
<keyword evidence="5" id="KW-0288">FMN</keyword>
<evidence type="ECO:0000256" key="3">
    <source>
        <dbReference type="ARBA" id="ARBA00011048"/>
    </source>
</evidence>
<dbReference type="Gene3D" id="3.40.50.720">
    <property type="entry name" value="NAD(P)-binding Rossmann-like Domain"/>
    <property type="match status" value="1"/>
</dbReference>
<dbReference type="Gene3D" id="3.50.50.60">
    <property type="entry name" value="FAD/NAD(P)-binding domain"/>
    <property type="match status" value="1"/>
</dbReference>
<dbReference type="InterPro" id="IPR023753">
    <property type="entry name" value="FAD/NAD-binding_dom"/>
</dbReference>
<evidence type="ECO:0000256" key="8">
    <source>
        <dbReference type="ARBA" id="ARBA00023004"/>
    </source>
</evidence>
<dbReference type="SUPFAM" id="SSF51971">
    <property type="entry name" value="Nucleotide-binding domain"/>
    <property type="match status" value="1"/>
</dbReference>
<keyword evidence="9" id="KW-0411">Iron-sulfur</keyword>
<dbReference type="Pfam" id="PF07992">
    <property type="entry name" value="Pyr_redox_2"/>
    <property type="match status" value="1"/>
</dbReference>
<dbReference type="Gene3D" id="3.20.20.70">
    <property type="entry name" value="Aldolase class I"/>
    <property type="match status" value="1"/>
</dbReference>
<keyword evidence="4" id="KW-0285">Flavoprotein</keyword>
<comment type="cofactor">
    <cofactor evidence="2">
        <name>[4Fe-4S] cluster</name>
        <dbReference type="ChEBI" id="CHEBI:49883"/>
    </cofactor>
</comment>
<feature type="domain" description="FAD/NAD(P)-binding" evidence="11">
    <location>
        <begin position="399"/>
        <end position="635"/>
    </location>
</feature>
<name>A0A4R7IYM7_9ACTN</name>
<comment type="caution">
    <text evidence="12">The sequence shown here is derived from an EMBL/GenBank/DDBJ whole genome shotgun (WGS) entry which is preliminary data.</text>
</comment>
<gene>
    <name evidence="12" type="ORF">CLV29_2821</name>
</gene>
<dbReference type="SUPFAM" id="SSF51905">
    <property type="entry name" value="FAD/NAD(P)-binding domain"/>
    <property type="match status" value="1"/>
</dbReference>
<dbReference type="PANTHER" id="PTHR42917:SF2">
    <property type="entry name" value="2,4-DIENOYL-COA REDUCTASE [(2E)-ENOYL-COA-PRODUCING]"/>
    <property type="match status" value="1"/>
</dbReference>
<feature type="domain" description="NADH:flavin oxidoreductase/NADH oxidase N-terminal" evidence="10">
    <location>
        <begin position="19"/>
        <end position="353"/>
    </location>
</feature>
<dbReference type="SUPFAM" id="SSF51395">
    <property type="entry name" value="FMN-linked oxidoreductases"/>
    <property type="match status" value="1"/>
</dbReference>
<dbReference type="GO" id="GO:0010181">
    <property type="term" value="F:FMN binding"/>
    <property type="evidence" value="ECO:0007669"/>
    <property type="project" value="InterPro"/>
</dbReference>
<keyword evidence="6" id="KW-0479">Metal-binding</keyword>
<evidence type="ECO:0000259" key="11">
    <source>
        <dbReference type="Pfam" id="PF07992"/>
    </source>
</evidence>
<dbReference type="PRINTS" id="PR00368">
    <property type="entry name" value="FADPNR"/>
</dbReference>
<organism evidence="12 13">
    <name type="scientific">Naumannella halotolerans</name>
    <dbReference type="NCBI Taxonomy" id="993414"/>
    <lineage>
        <taxon>Bacteria</taxon>
        <taxon>Bacillati</taxon>
        <taxon>Actinomycetota</taxon>
        <taxon>Actinomycetes</taxon>
        <taxon>Propionibacteriales</taxon>
        <taxon>Propionibacteriaceae</taxon>
        <taxon>Naumannella</taxon>
    </lineage>
</organism>
<dbReference type="OrthoDB" id="3169239at2"/>
<dbReference type="AlphaFoldDB" id="A0A4R7IYM7"/>
<evidence type="ECO:0000256" key="4">
    <source>
        <dbReference type="ARBA" id="ARBA00022630"/>
    </source>
</evidence>
<evidence type="ECO:0000256" key="9">
    <source>
        <dbReference type="ARBA" id="ARBA00023014"/>
    </source>
</evidence>
<dbReference type="InterPro" id="IPR001155">
    <property type="entry name" value="OxRdtase_FMN_N"/>
</dbReference>
<dbReference type="GO" id="GO:0051536">
    <property type="term" value="F:iron-sulfur cluster binding"/>
    <property type="evidence" value="ECO:0007669"/>
    <property type="project" value="UniProtKB-KW"/>
</dbReference>
<dbReference type="RefSeq" id="WP_133755742.1">
    <property type="nucleotide sequence ID" value="NZ_SOAW01000003.1"/>
</dbReference>
<evidence type="ECO:0000256" key="2">
    <source>
        <dbReference type="ARBA" id="ARBA00001966"/>
    </source>
</evidence>
<evidence type="ECO:0000313" key="13">
    <source>
        <dbReference type="Proteomes" id="UP000295371"/>
    </source>
</evidence>
<sequence>MSTTTAATGHNHPTTNDPLLSPFVLKELTLRNRIVSTSHEPAYSENGLPTERYREYHRIKARGGVGLTMIGGSAVVSRDSAPAFGNLQLWKDEAEPLLHALADDVHAEGAAVMIQVSHLGHRTSNYADQWLPAVSASDVREPAHRAFAKAAEQWDLARIQDDFVATAQMCRSAGLDGIELMLYGQFLDSFWTPYWNHRHDEYGESYENRMRYPLRVIRAIREAVGPDFIVGARMSFDEERKGGLETPEALQIATDITEAGIDFISLIKGNLGTDADLARAIPPMATPSAPHLEFAGQIKQKLSIPVMHAARIADVQTARHAIADGLLDLVGMTRALMADPDLPTKIATGRTDQIRPCVGASMCIDGIYQSGAAYCIHNPSTGRELELPHAISPALQLKQVAVVGGGPAGLEAARVLAERGHRVKLFEASDSLGGQLALASLSPRRRDLRGIVDWRVGELQRLGVEVCLNSYVEPDDLQADAWDVVIIATGGLPREPEIPGAGLVRDTWDVLGGAYRPKGRVIVYDDHGGNQALDAVEALAARGAEVELITPERSVSPDVGSLTAAGYFHALARHSVRITVLRRLLSVARDDSGLNVELGMDGFDFTETRSVDAVVTELGTRPVADLYEDLLGTSMNAGAMDPVALLDGHAQDLIRNRTGAFQLFRIGDAVASRNVHSAMLDAGRLCRTI</sequence>
<dbReference type="Pfam" id="PF00724">
    <property type="entry name" value="Oxidored_FMN"/>
    <property type="match status" value="1"/>
</dbReference>
<proteinExistence type="inferred from homology"/>